<evidence type="ECO:0000313" key="4">
    <source>
        <dbReference type="Proteomes" id="UP000015729"/>
    </source>
</evidence>
<evidence type="ECO:0000256" key="1">
    <source>
        <dbReference type="ARBA" id="ARBA00006226"/>
    </source>
</evidence>
<dbReference type="InterPro" id="IPR007712">
    <property type="entry name" value="RelE/ParE_toxin"/>
</dbReference>
<comment type="similarity">
    <text evidence="1">Belongs to the RelE toxin family.</text>
</comment>
<accession>S6W1B6</accession>
<evidence type="ECO:0000313" key="3">
    <source>
        <dbReference type="EMBL" id="EPN57538.1"/>
    </source>
</evidence>
<organism evidence="3 4">
    <name type="scientific">Pseudomonas syringae pv. actinidiae ICMP 18807</name>
    <dbReference type="NCBI Taxonomy" id="1194404"/>
    <lineage>
        <taxon>Bacteria</taxon>
        <taxon>Pseudomonadati</taxon>
        <taxon>Pseudomonadota</taxon>
        <taxon>Gammaproteobacteria</taxon>
        <taxon>Pseudomonadales</taxon>
        <taxon>Pseudomonadaceae</taxon>
        <taxon>Pseudomonas</taxon>
        <taxon>Pseudomonas syringae</taxon>
    </lineage>
</organism>
<gene>
    <name evidence="3" type="ORF">A244_12146</name>
</gene>
<dbReference type="InterPro" id="IPR035093">
    <property type="entry name" value="RelE/ParE_toxin_dom_sf"/>
</dbReference>
<dbReference type="PANTHER" id="PTHR35601:SF1">
    <property type="entry name" value="TOXIN RELE"/>
    <property type="match status" value="1"/>
</dbReference>
<dbReference type="RefSeq" id="WP_017709581.1">
    <property type="nucleotide sequence ID" value="NZ_ANJL01000037.1"/>
</dbReference>
<evidence type="ECO:0000256" key="2">
    <source>
        <dbReference type="ARBA" id="ARBA00022649"/>
    </source>
</evidence>
<dbReference type="Pfam" id="PF05016">
    <property type="entry name" value="ParE_toxin"/>
    <property type="match status" value="1"/>
</dbReference>
<name>S6W1B6_PSESF</name>
<keyword evidence="2" id="KW-1277">Toxin-antitoxin system</keyword>
<reference evidence="3 4" key="1">
    <citation type="journal article" date="2013" name="PLoS Pathog.">
        <title>Genomic analysis of the Kiwifruit pathogen Pseudomonas syringae pv. actinidiae provides insight into the origins of an emergent plant disease.</title>
        <authorList>
            <person name="McCann H.C."/>
            <person name="Rikkerink E.H."/>
            <person name="Bertels F."/>
            <person name="Fiers M."/>
            <person name="Lu A."/>
            <person name="Rees-George J."/>
            <person name="Andersen M.T."/>
            <person name="Gleave A.P."/>
            <person name="Haubold B."/>
            <person name="Wohlers M.W."/>
            <person name="Guttman D.S."/>
            <person name="Wang P.W."/>
            <person name="Straub C."/>
            <person name="Vanneste J.L."/>
            <person name="Rainey P.B."/>
            <person name="Templeton M.D."/>
        </authorList>
    </citation>
    <scope>NUCLEOTIDE SEQUENCE [LARGE SCALE GENOMIC DNA]</scope>
    <source>
        <strain evidence="3 4">ICMP 18807</strain>
    </source>
</reference>
<sequence>MTWRIEFDPAAEKELKELGDDAAKDVLKFLVGRITNQGEPHSIGSALKGSELGELWKYRVGDYRIVSNIQDVTLTILVVRLSSQQRGYRR</sequence>
<dbReference type="Proteomes" id="UP000015729">
    <property type="component" value="Unassembled WGS sequence"/>
</dbReference>
<proteinExistence type="inferred from homology"/>
<dbReference type="PATRIC" id="fig|1194404.4.peg.2513"/>
<dbReference type="EMBL" id="AOKG01000813">
    <property type="protein sequence ID" value="EPN57538.1"/>
    <property type="molecule type" value="Genomic_DNA"/>
</dbReference>
<dbReference type="SUPFAM" id="SSF143011">
    <property type="entry name" value="RelE-like"/>
    <property type="match status" value="1"/>
</dbReference>
<comment type="caution">
    <text evidence="3">The sequence shown here is derived from an EMBL/GenBank/DDBJ whole genome shotgun (WGS) entry which is preliminary data.</text>
</comment>
<dbReference type="PANTHER" id="PTHR35601">
    <property type="entry name" value="TOXIN RELE"/>
    <property type="match status" value="1"/>
</dbReference>
<dbReference type="Gene3D" id="3.30.2310.20">
    <property type="entry name" value="RelE-like"/>
    <property type="match status" value="1"/>
</dbReference>
<dbReference type="AlphaFoldDB" id="S6W1B6"/>
<protein>
    <submittedName>
        <fullName evidence="3">RelE/StbE family addiction module toxin</fullName>
    </submittedName>
</protein>